<evidence type="ECO:0000256" key="10">
    <source>
        <dbReference type="ARBA" id="ARBA00022801"/>
    </source>
</evidence>
<dbReference type="PROSITE" id="PS00126">
    <property type="entry name" value="PDEASE_I_1"/>
    <property type="match status" value="1"/>
</dbReference>
<feature type="binding site" evidence="18">
    <location>
        <position position="537"/>
    </location>
    <ligand>
        <name>Zn(2+)</name>
        <dbReference type="ChEBI" id="CHEBI:29105"/>
        <label>1</label>
    </ligand>
</feature>
<sequence>MVSDVNGTLSFLGASQRFAAASSKTRRSRAELQALDERELLYELVLNICNDLDVTSLCHKILQNVSLLLNADRCSLFLLEGEGSEEQCVVSKLFDVSANASLDACTVDEVRVPWGTGIVGNVAQTGQALNIPDAYKDSRFNVEVDLKTGYTTRNILCMPILDAEGKVIGVSQAINKISSRGRGDEAFSEHDEKVFDSYLAFCGIGLRNAQLYERSLLENRRNQLLLDLARVIFEEQSNVAGLIHKIMTHTQSLLQCERCQVLLVEDDLATQGVFSQVFDFGANDSKEENGCHLSCHPDQRFPLNIGITGHVAESGVTLNIPDAYQDDRFDPKVDEDTGFKTQSILCMPIRNATGSIIGVAQLINKLDGTPFNNNDQYILEAFIIFCGMGIHNTQMYEKAVKAMAKQSIALEVLSYHAAAPSEEVHRLKKMAVPSVEHFQLYDYKFSDFVFDDDETIKAGIRMFLDLNLLETFSIGYEVFCRWILSVKKNYRNVTYHNWRHAFNVTQTMFVMIKQGQLQNIFGDEEVLALMVACLCHDLDHRGTNNQFQIQSESPLAQLYSTSTLEHHHFDQCLMILNTKGSEIFGQLNKKQYSRVIRILENAILATDLALYFRFRSEFFTIIDSGQAAWNTETDKDLLRSMMMTACDVAAITKPWKVQQKVANLIANEFFEQGDLEKHQLHIRPIDMMDREKKDELPTMQVKFIDSICMPVYQAFARLDTKFAPLLDGCQSNRDNWKRMQEGPIKITHEEQVRENAHKDSQESMRKKGSSGQLMQWVLSCVRKSSEER</sequence>
<evidence type="ECO:0000256" key="2">
    <source>
        <dbReference type="ARBA" id="ARBA00001947"/>
    </source>
</evidence>
<dbReference type="STRING" id="283909.R7U113"/>
<comment type="cofactor">
    <cofactor evidence="1">
        <name>Mg(2+)</name>
        <dbReference type="ChEBI" id="CHEBI:18420"/>
    </cofactor>
</comment>
<dbReference type="InterPro" id="IPR002073">
    <property type="entry name" value="PDEase_catalytic_dom"/>
</dbReference>
<dbReference type="EMBL" id="AMQN01010962">
    <property type="status" value="NOT_ANNOTATED_CDS"/>
    <property type="molecule type" value="Genomic_DNA"/>
</dbReference>
<dbReference type="Gene3D" id="3.30.450.40">
    <property type="match status" value="2"/>
</dbReference>
<evidence type="ECO:0000256" key="15">
    <source>
        <dbReference type="ARBA" id="ARBA00059501"/>
    </source>
</evidence>
<dbReference type="EMBL" id="KB308597">
    <property type="protein sequence ID" value="ELT97316.1"/>
    <property type="molecule type" value="Genomic_DNA"/>
</dbReference>
<feature type="region of interest" description="Disordered" evidence="20">
    <location>
        <begin position="751"/>
        <end position="771"/>
    </location>
</feature>
<dbReference type="FunFam" id="3.30.450.40:FF:000004">
    <property type="entry name" value="Phosphodiesterase"/>
    <property type="match status" value="1"/>
</dbReference>
<dbReference type="Pfam" id="PF00233">
    <property type="entry name" value="PDEase_I"/>
    <property type="match status" value="1"/>
</dbReference>
<evidence type="ECO:0000256" key="8">
    <source>
        <dbReference type="ARBA" id="ARBA00022737"/>
    </source>
</evidence>
<feature type="binding site" evidence="18">
    <location>
        <position position="537"/>
    </location>
    <ligand>
        <name>Zn(2+)</name>
        <dbReference type="ChEBI" id="CHEBI:29105"/>
        <label>2</label>
    </ligand>
</feature>
<evidence type="ECO:0000256" key="1">
    <source>
        <dbReference type="ARBA" id="ARBA00001946"/>
    </source>
</evidence>
<keyword evidence="4" id="KW-0021">Allosteric enzyme</keyword>
<comment type="similarity">
    <text evidence="3 19">Belongs to the cyclic nucleotide phosphodiesterase family.</text>
</comment>
<comment type="cofactor">
    <cofactor evidence="19">
        <name>a divalent metal cation</name>
        <dbReference type="ChEBI" id="CHEBI:60240"/>
    </cofactor>
    <text evidence="19">Binds 2 divalent metal cations per subunit. Site 1 may preferentially bind zinc ions, while site 2 has a preference for magnesium and/or manganese ions.</text>
</comment>
<dbReference type="GO" id="GO:0046872">
    <property type="term" value="F:metal ion binding"/>
    <property type="evidence" value="ECO:0007669"/>
    <property type="project" value="UniProtKB-KW"/>
</dbReference>
<evidence type="ECO:0000256" key="16">
    <source>
        <dbReference type="PIRSR" id="PIRSR623088-1"/>
    </source>
</evidence>
<dbReference type="InterPro" id="IPR003607">
    <property type="entry name" value="HD/PDEase_dom"/>
</dbReference>
<dbReference type="OMA" id="PIWLPLA"/>
<keyword evidence="6" id="KW-0597">Phosphoprotein</keyword>
<evidence type="ECO:0000313" key="24">
    <source>
        <dbReference type="Proteomes" id="UP000014760"/>
    </source>
</evidence>
<dbReference type="InterPro" id="IPR023174">
    <property type="entry name" value="PDEase_CS"/>
</dbReference>
<evidence type="ECO:0000313" key="23">
    <source>
        <dbReference type="EnsemblMetazoa" id="CapteP125768"/>
    </source>
</evidence>
<keyword evidence="11" id="KW-0862">Zinc</keyword>
<evidence type="ECO:0000256" key="19">
    <source>
        <dbReference type="RuleBase" id="RU363067"/>
    </source>
</evidence>
<dbReference type="HOGENOM" id="CLU_006980_0_2_1"/>
<feature type="binding site" evidence="18">
    <location>
        <position position="500"/>
    </location>
    <ligand>
        <name>Zn(2+)</name>
        <dbReference type="ChEBI" id="CHEBI:29105"/>
        <label>1</label>
    </ligand>
</feature>
<dbReference type="SMART" id="SM00065">
    <property type="entry name" value="GAF"/>
    <property type="match status" value="2"/>
</dbReference>
<evidence type="ECO:0000313" key="22">
    <source>
        <dbReference type="EMBL" id="ELT97316.1"/>
    </source>
</evidence>
<protein>
    <recommendedName>
        <fullName evidence="19">Phosphodiesterase</fullName>
        <ecNumber evidence="19">3.1.4.-</ecNumber>
    </recommendedName>
</protein>
<name>R7U113_CAPTE</name>
<evidence type="ECO:0000256" key="9">
    <source>
        <dbReference type="ARBA" id="ARBA00022741"/>
    </source>
</evidence>
<keyword evidence="5" id="KW-0140">cGMP</keyword>
<organism evidence="22">
    <name type="scientific">Capitella teleta</name>
    <name type="common">Polychaete worm</name>
    <dbReference type="NCBI Taxonomy" id="283909"/>
    <lineage>
        <taxon>Eukaryota</taxon>
        <taxon>Metazoa</taxon>
        <taxon>Spiralia</taxon>
        <taxon>Lophotrochozoa</taxon>
        <taxon>Annelida</taxon>
        <taxon>Polychaeta</taxon>
        <taxon>Sedentaria</taxon>
        <taxon>Scolecida</taxon>
        <taxon>Capitellidae</taxon>
        <taxon>Capitella</taxon>
    </lineage>
</organism>
<dbReference type="SUPFAM" id="SSF109604">
    <property type="entry name" value="HD-domain/PDEase-like"/>
    <property type="match status" value="1"/>
</dbReference>
<dbReference type="GO" id="GO:0007165">
    <property type="term" value="P:signal transduction"/>
    <property type="evidence" value="ECO:0007669"/>
    <property type="project" value="InterPro"/>
</dbReference>
<dbReference type="InterPro" id="IPR036971">
    <property type="entry name" value="PDEase_catalytic_dom_sf"/>
</dbReference>
<dbReference type="InterPro" id="IPR023088">
    <property type="entry name" value="PDEase"/>
</dbReference>
<keyword evidence="7 18" id="KW-0479">Metal-binding</keyword>
<dbReference type="CDD" id="cd00077">
    <property type="entry name" value="HDc"/>
    <property type="match status" value="1"/>
</dbReference>
<evidence type="ECO:0000256" key="13">
    <source>
        <dbReference type="ARBA" id="ARBA00036079"/>
    </source>
</evidence>
<evidence type="ECO:0000256" key="5">
    <source>
        <dbReference type="ARBA" id="ARBA00022535"/>
    </source>
</evidence>
<keyword evidence="12" id="KW-0142">cGMP-binding</keyword>
<dbReference type="EC" id="3.1.4.-" evidence="19"/>
<feature type="binding site" evidence="17">
    <location>
        <position position="700"/>
    </location>
    <ligand>
        <name>AMP</name>
        <dbReference type="ChEBI" id="CHEBI:456215"/>
    </ligand>
</feature>
<evidence type="ECO:0000256" key="17">
    <source>
        <dbReference type="PIRSR" id="PIRSR623088-2"/>
    </source>
</evidence>
<keyword evidence="9" id="KW-0547">Nucleotide-binding</keyword>
<evidence type="ECO:0000256" key="20">
    <source>
        <dbReference type="SAM" id="MobiDB-lite"/>
    </source>
</evidence>
<dbReference type="Pfam" id="PF01590">
    <property type="entry name" value="GAF"/>
    <property type="match status" value="2"/>
</dbReference>
<feature type="binding site" evidence="18">
    <location>
        <position position="647"/>
    </location>
    <ligand>
        <name>Zn(2+)</name>
        <dbReference type="ChEBI" id="CHEBI:29105"/>
        <label>1</label>
    </ligand>
</feature>
<dbReference type="PRINTS" id="PR00387">
    <property type="entry name" value="PDIESTERASE1"/>
</dbReference>
<feature type="domain" description="PDEase" evidence="21">
    <location>
        <begin position="420"/>
        <end position="743"/>
    </location>
</feature>
<evidence type="ECO:0000256" key="12">
    <source>
        <dbReference type="ARBA" id="ARBA00022992"/>
    </source>
</evidence>
<dbReference type="EMBL" id="AMQN01010961">
    <property type="status" value="NOT_ANNOTATED_CDS"/>
    <property type="molecule type" value="Genomic_DNA"/>
</dbReference>
<evidence type="ECO:0000256" key="6">
    <source>
        <dbReference type="ARBA" id="ARBA00022553"/>
    </source>
</evidence>
<keyword evidence="10 19" id="KW-0378">Hydrolase</keyword>
<reference evidence="22 24" key="2">
    <citation type="journal article" date="2013" name="Nature">
        <title>Insights into bilaterian evolution from three spiralian genomes.</title>
        <authorList>
            <person name="Simakov O."/>
            <person name="Marletaz F."/>
            <person name="Cho S.J."/>
            <person name="Edsinger-Gonzales E."/>
            <person name="Havlak P."/>
            <person name="Hellsten U."/>
            <person name="Kuo D.H."/>
            <person name="Larsson T."/>
            <person name="Lv J."/>
            <person name="Arendt D."/>
            <person name="Savage R."/>
            <person name="Osoegawa K."/>
            <person name="de Jong P."/>
            <person name="Grimwood J."/>
            <person name="Chapman J.A."/>
            <person name="Shapiro H."/>
            <person name="Aerts A."/>
            <person name="Otillar R.P."/>
            <person name="Terry A.Y."/>
            <person name="Boore J.L."/>
            <person name="Grigoriev I.V."/>
            <person name="Lindberg D.R."/>
            <person name="Seaver E.C."/>
            <person name="Weisblat D.A."/>
            <person name="Putnam N.H."/>
            <person name="Rokhsar D.S."/>
        </authorList>
    </citation>
    <scope>NUCLEOTIDE SEQUENCE</scope>
    <source>
        <strain evidence="22 24">I ESC-2004</strain>
    </source>
</reference>
<dbReference type="SUPFAM" id="SSF55781">
    <property type="entry name" value="GAF domain-like"/>
    <property type="match status" value="2"/>
</dbReference>
<dbReference type="EnsemblMetazoa" id="CapteT125768">
    <property type="protein sequence ID" value="CapteP125768"/>
    <property type="gene ID" value="CapteG125768"/>
</dbReference>
<feature type="binding site" evidence="18">
    <location>
        <position position="536"/>
    </location>
    <ligand>
        <name>Zn(2+)</name>
        <dbReference type="ChEBI" id="CHEBI:29105"/>
        <label>1</label>
    </ligand>
</feature>
<dbReference type="FunFam" id="3.30.450.40:FF:000015">
    <property type="entry name" value="Phosphodiesterase"/>
    <property type="match status" value="1"/>
</dbReference>
<dbReference type="OrthoDB" id="295473at2759"/>
<evidence type="ECO:0000256" key="18">
    <source>
        <dbReference type="PIRSR" id="PIRSR623088-3"/>
    </source>
</evidence>
<gene>
    <name evidence="22" type="ORF">CAPTEDRAFT_125768</name>
</gene>
<feature type="active site" description="Proton donor" evidence="16">
    <location>
        <position position="496"/>
    </location>
</feature>
<dbReference type="Gene3D" id="1.10.1300.10">
    <property type="entry name" value="3'5'-cyclic nucleotide phosphodiesterase, catalytic domain"/>
    <property type="match status" value="1"/>
</dbReference>
<keyword evidence="8" id="KW-0677">Repeat</keyword>
<comment type="cofactor">
    <cofactor evidence="2">
        <name>Zn(2+)</name>
        <dbReference type="ChEBI" id="CHEBI:29105"/>
    </cofactor>
</comment>
<dbReference type="SMART" id="SM00471">
    <property type="entry name" value="HDc"/>
    <property type="match status" value="1"/>
</dbReference>
<feature type="binding site" evidence="17">
    <location>
        <position position="647"/>
    </location>
    <ligand>
        <name>AMP</name>
        <dbReference type="ChEBI" id="CHEBI:456215"/>
    </ligand>
</feature>
<proteinExistence type="inferred from homology"/>
<dbReference type="InterPro" id="IPR003018">
    <property type="entry name" value="GAF"/>
</dbReference>
<comment type="function">
    <text evidence="15">Plays a role in signal transduction by regulating the intracellular concentration of cyclic nucleotides. This phosphodiesterase catalyzes the specific hydrolysis of cGMP to 5'-GMP. Specifically regulates nitric-oxide-generated cGMP.</text>
</comment>
<evidence type="ECO:0000256" key="11">
    <source>
        <dbReference type="ARBA" id="ARBA00022833"/>
    </source>
</evidence>
<dbReference type="Proteomes" id="UP000014760">
    <property type="component" value="Unassembled WGS sequence"/>
</dbReference>
<dbReference type="AlphaFoldDB" id="R7U113"/>
<dbReference type="InterPro" id="IPR029016">
    <property type="entry name" value="GAF-like_dom_sf"/>
</dbReference>
<dbReference type="GO" id="GO:0047555">
    <property type="term" value="F:3',5'-cyclic-GMP phosphodiesterase activity"/>
    <property type="evidence" value="ECO:0007669"/>
    <property type="project" value="UniProtKB-EC"/>
</dbReference>
<dbReference type="PROSITE" id="PS51845">
    <property type="entry name" value="PDEASE_I_2"/>
    <property type="match status" value="1"/>
</dbReference>
<feature type="compositionally biased region" description="Basic and acidic residues" evidence="20">
    <location>
        <begin position="751"/>
        <end position="765"/>
    </location>
</feature>
<dbReference type="GO" id="GO:0030553">
    <property type="term" value="F:cGMP binding"/>
    <property type="evidence" value="ECO:0007669"/>
    <property type="project" value="UniProtKB-KW"/>
</dbReference>
<keyword evidence="24" id="KW-1185">Reference proteome</keyword>
<evidence type="ECO:0000256" key="4">
    <source>
        <dbReference type="ARBA" id="ARBA00022533"/>
    </source>
</evidence>
<comment type="pathway">
    <text evidence="14">Purine metabolism; 3',5'-cyclic GMP degradation; GMP from 3',5'-cyclic GMP: step 1/1.</text>
</comment>
<evidence type="ECO:0000256" key="7">
    <source>
        <dbReference type="ARBA" id="ARBA00022723"/>
    </source>
</evidence>
<evidence type="ECO:0000259" key="21">
    <source>
        <dbReference type="PROSITE" id="PS51845"/>
    </source>
</evidence>
<dbReference type="FunFam" id="1.10.1300.10:FF:000003">
    <property type="entry name" value="Phosphodiesterase"/>
    <property type="match status" value="1"/>
</dbReference>
<evidence type="ECO:0000256" key="14">
    <source>
        <dbReference type="ARBA" id="ARBA00037913"/>
    </source>
</evidence>
<reference evidence="24" key="1">
    <citation type="submission" date="2012-12" db="EMBL/GenBank/DDBJ databases">
        <authorList>
            <person name="Hellsten U."/>
            <person name="Grimwood J."/>
            <person name="Chapman J.A."/>
            <person name="Shapiro H."/>
            <person name="Aerts A."/>
            <person name="Otillar R.P."/>
            <person name="Terry A.Y."/>
            <person name="Boore J.L."/>
            <person name="Simakov O."/>
            <person name="Marletaz F."/>
            <person name="Cho S.-J."/>
            <person name="Edsinger-Gonzales E."/>
            <person name="Havlak P."/>
            <person name="Kuo D.-H."/>
            <person name="Larsson T."/>
            <person name="Lv J."/>
            <person name="Arendt D."/>
            <person name="Savage R."/>
            <person name="Osoegawa K."/>
            <person name="de Jong P."/>
            <person name="Lindberg D.R."/>
            <person name="Seaver E.C."/>
            <person name="Weisblat D.A."/>
            <person name="Putnam N.H."/>
            <person name="Grigoriev I.V."/>
            <person name="Rokhsar D.S."/>
        </authorList>
    </citation>
    <scope>NUCLEOTIDE SEQUENCE</scope>
    <source>
        <strain evidence="24">I ESC-2004</strain>
    </source>
</reference>
<reference evidence="23" key="3">
    <citation type="submission" date="2015-06" db="UniProtKB">
        <authorList>
            <consortium name="EnsemblMetazoa"/>
        </authorList>
    </citation>
    <scope>IDENTIFICATION</scope>
</reference>
<dbReference type="PANTHER" id="PTHR11347">
    <property type="entry name" value="CYCLIC NUCLEOTIDE PHOSPHODIESTERASE"/>
    <property type="match status" value="1"/>
</dbReference>
<feature type="binding site" evidence="17">
    <location>
        <begin position="496"/>
        <end position="500"/>
    </location>
    <ligand>
        <name>AMP</name>
        <dbReference type="ChEBI" id="CHEBI:456215"/>
    </ligand>
</feature>
<comment type="catalytic activity">
    <reaction evidence="13">
        <text>3',5'-cyclic GMP + H2O = GMP + H(+)</text>
        <dbReference type="Rhea" id="RHEA:16957"/>
        <dbReference type="ChEBI" id="CHEBI:15377"/>
        <dbReference type="ChEBI" id="CHEBI:15378"/>
        <dbReference type="ChEBI" id="CHEBI:57746"/>
        <dbReference type="ChEBI" id="CHEBI:58115"/>
        <dbReference type="EC" id="3.1.4.35"/>
    </reaction>
    <physiologicalReaction direction="left-to-right" evidence="13">
        <dbReference type="Rhea" id="RHEA:16958"/>
    </physiologicalReaction>
</comment>
<evidence type="ECO:0000256" key="3">
    <source>
        <dbReference type="ARBA" id="ARBA00007648"/>
    </source>
</evidence>
<accession>R7U113</accession>
<feature type="binding site" evidence="17">
    <location>
        <position position="537"/>
    </location>
    <ligand>
        <name>AMP</name>
        <dbReference type="ChEBI" id="CHEBI:456215"/>
    </ligand>
</feature>